<dbReference type="Pfam" id="PF09704">
    <property type="entry name" value="Cas_Cas5d"/>
    <property type="match status" value="1"/>
</dbReference>
<sequence length="239" mass="27762">MNILIFDLYADFGHFRKIYSTSSPLTYAIIPPTAFYGMIGAIVGLEKEENAYLKYVNHHTVKFAVQLLHPVKKMRMGLNHINTKGNVWIPKQRREGARTQIRTEFLRFPKYRCYVHIKDDILFDKLIDYVTCGKNVYTVSMGLSECLANIEFVSIGEFYQKKDGQVVEVVTAVPERKLKKLEIELGKEYLKERMPICIDHERIVNLYDEVIFEATGRPLTVSVDSYWTNNQGTQIVFLH</sequence>
<dbReference type="STRING" id="1325335.GCA_001418025_01293"/>
<dbReference type="OrthoDB" id="1805474at2"/>
<dbReference type="GO" id="GO:0051607">
    <property type="term" value="P:defense response to virus"/>
    <property type="evidence" value="ECO:0007669"/>
    <property type="project" value="UniProtKB-KW"/>
</dbReference>
<dbReference type="GO" id="GO:0043571">
    <property type="term" value="P:maintenance of CRISPR repeat elements"/>
    <property type="evidence" value="ECO:0007669"/>
    <property type="project" value="InterPro"/>
</dbReference>
<dbReference type="NCBIfam" id="TIGR02593">
    <property type="entry name" value="CRISPR_cas5"/>
    <property type="match status" value="1"/>
</dbReference>
<keyword evidence="1" id="KW-0051">Antiviral defense</keyword>
<gene>
    <name evidence="2" type="ORF">Ga0061060_106193</name>
</gene>
<evidence type="ECO:0000313" key="2">
    <source>
        <dbReference type="EMBL" id="CUA79984.1"/>
    </source>
</evidence>
<dbReference type="InterPro" id="IPR013422">
    <property type="entry name" value="CRISPR-assoc_prot_Cas5_N"/>
</dbReference>
<evidence type="ECO:0000256" key="1">
    <source>
        <dbReference type="ARBA" id="ARBA00023118"/>
    </source>
</evidence>
<dbReference type="Gene3D" id="3.30.70.2660">
    <property type="match status" value="1"/>
</dbReference>
<dbReference type="InterPro" id="IPR013421">
    <property type="entry name" value="CRISPR-assoc_prot_Cas5_HALMA"/>
</dbReference>
<dbReference type="NCBIfam" id="TIGR02592">
    <property type="entry name" value="cas_Cas5h"/>
    <property type="match status" value="1"/>
</dbReference>
<organism evidence="2 3">
    <name type="scientific">Anoxybacillus suryakundensis</name>
    <dbReference type="NCBI Taxonomy" id="1325335"/>
    <lineage>
        <taxon>Bacteria</taxon>
        <taxon>Bacillati</taxon>
        <taxon>Bacillota</taxon>
        <taxon>Bacilli</taxon>
        <taxon>Bacillales</taxon>
        <taxon>Anoxybacillaceae</taxon>
        <taxon>Anoxybacillus</taxon>
    </lineage>
</organism>
<dbReference type="EMBL" id="CYGZ01000006">
    <property type="protein sequence ID" value="CUA79984.1"/>
    <property type="molecule type" value="Genomic_DNA"/>
</dbReference>
<evidence type="ECO:0000313" key="3">
    <source>
        <dbReference type="Proteomes" id="UP000182738"/>
    </source>
</evidence>
<reference evidence="3" key="1">
    <citation type="submission" date="2015-08" db="EMBL/GenBank/DDBJ databases">
        <authorList>
            <person name="Varghese N."/>
        </authorList>
    </citation>
    <scope>NUCLEOTIDE SEQUENCE [LARGE SCALE GENOMIC DNA]</scope>
    <source>
        <strain evidence="3">DSM 27374</strain>
    </source>
</reference>
<protein>
    <submittedName>
        <fullName evidence="2">CRISPR-associated protein Cas5, N-terminal domain</fullName>
    </submittedName>
</protein>
<proteinExistence type="predicted"/>
<dbReference type="Proteomes" id="UP000182738">
    <property type="component" value="Unassembled WGS sequence"/>
</dbReference>
<dbReference type="RefSeq" id="WP_055441046.1">
    <property type="nucleotide sequence ID" value="NZ_BAABDZ010000006.1"/>
</dbReference>
<accession>A0A0K6GMK8</accession>
<name>A0A0K6GMK8_9BACL</name>
<keyword evidence="3" id="KW-1185">Reference proteome</keyword>
<dbReference type="AlphaFoldDB" id="A0A0K6GMK8"/>
<dbReference type="InterPro" id="IPR021124">
    <property type="entry name" value="CRISPR-assoc_prot_Cas5"/>
</dbReference>